<evidence type="ECO:0000313" key="3">
    <source>
        <dbReference type="Proteomes" id="UP000230886"/>
    </source>
</evidence>
<dbReference type="InterPro" id="IPR017938">
    <property type="entry name" value="Riboflavin_synthase-like_b-brl"/>
</dbReference>
<dbReference type="Proteomes" id="UP000230886">
    <property type="component" value="Unassembled WGS sequence"/>
</dbReference>
<dbReference type="Pfam" id="PF08021">
    <property type="entry name" value="FAD_binding_9"/>
    <property type="match status" value="1"/>
</dbReference>
<dbReference type="RefSeq" id="WP_099697191.1">
    <property type="nucleotide sequence ID" value="NZ_NOVD01000003.1"/>
</dbReference>
<dbReference type="AlphaFoldDB" id="A0A2A5JGW7"/>
<name>A0A2A5JGW7_RHOSG</name>
<dbReference type="PANTHER" id="PTHR30157">
    <property type="entry name" value="FERRIC REDUCTASE, NADPH-DEPENDENT"/>
    <property type="match status" value="1"/>
</dbReference>
<proteinExistence type="predicted"/>
<dbReference type="PROSITE" id="PS51384">
    <property type="entry name" value="FAD_FR"/>
    <property type="match status" value="1"/>
</dbReference>
<dbReference type="CDD" id="cd06193">
    <property type="entry name" value="siderophore_interacting"/>
    <property type="match status" value="1"/>
</dbReference>
<comment type="caution">
    <text evidence="2">The sequence shown here is derived from an EMBL/GenBank/DDBJ whole genome shotgun (WGS) entry which is preliminary data.</text>
</comment>
<feature type="domain" description="FAD-binding FR-type" evidence="1">
    <location>
        <begin position="13"/>
        <end position="147"/>
    </location>
</feature>
<dbReference type="PANTHER" id="PTHR30157:SF0">
    <property type="entry name" value="NADPH-DEPENDENT FERRIC-CHELATE REDUCTASE"/>
    <property type="match status" value="1"/>
</dbReference>
<dbReference type="GO" id="GO:0016491">
    <property type="term" value="F:oxidoreductase activity"/>
    <property type="evidence" value="ECO:0007669"/>
    <property type="project" value="InterPro"/>
</dbReference>
<dbReference type="InterPro" id="IPR017927">
    <property type="entry name" value="FAD-bd_FR_type"/>
</dbReference>
<dbReference type="Pfam" id="PF04954">
    <property type="entry name" value="SIP"/>
    <property type="match status" value="1"/>
</dbReference>
<evidence type="ECO:0000313" key="2">
    <source>
        <dbReference type="EMBL" id="PCK28211.1"/>
    </source>
</evidence>
<gene>
    <name evidence="2" type="ORF">CHR55_07230</name>
</gene>
<dbReference type="InterPro" id="IPR007037">
    <property type="entry name" value="SIP_rossman_dom"/>
</dbReference>
<dbReference type="InterPro" id="IPR013113">
    <property type="entry name" value="SIP_FAD-bd"/>
</dbReference>
<dbReference type="Gene3D" id="3.40.50.80">
    <property type="entry name" value="Nucleotide-binding domain of ferredoxin-NADP reductase (FNR) module"/>
    <property type="match status" value="1"/>
</dbReference>
<dbReference type="InterPro" id="IPR039374">
    <property type="entry name" value="SIP_fam"/>
</dbReference>
<dbReference type="Gene3D" id="2.40.30.10">
    <property type="entry name" value="Translation factors"/>
    <property type="match status" value="1"/>
</dbReference>
<dbReference type="InterPro" id="IPR039261">
    <property type="entry name" value="FNR_nucleotide-bd"/>
</dbReference>
<dbReference type="SUPFAM" id="SSF63380">
    <property type="entry name" value="Riboflavin synthase domain-like"/>
    <property type="match status" value="1"/>
</dbReference>
<sequence>MPRNTRPTTAYSVTLRELEVRRVTDVTPGMRRVTLTGAQLETFTNADGFAEPAFVSTGFDDDLRLLFAYPGETDPVLPVIVDGTVTFAAGRRPLARAYTVRRYDPRTRELDVDFVVHGGGVATTWARDAGPGDRMHIAGPSVSQGLPEDCEYLLVVGDETALPAIARLLEELPADARGHVFVEIADSAHIQSVRELPGVSVTWLPREGAEPGTTSLLLDAVSAVEWPDGRVFAWLAGEQATIRSLRRHLIRDRGIAKTDIDFTGYWKRSDTVRTDS</sequence>
<organism evidence="2 3">
    <name type="scientific">Rhodococcus qingshengii</name>
    <dbReference type="NCBI Taxonomy" id="334542"/>
    <lineage>
        <taxon>Bacteria</taxon>
        <taxon>Bacillati</taxon>
        <taxon>Actinomycetota</taxon>
        <taxon>Actinomycetes</taxon>
        <taxon>Mycobacteriales</taxon>
        <taxon>Nocardiaceae</taxon>
        <taxon>Rhodococcus</taxon>
        <taxon>Rhodococcus erythropolis group</taxon>
    </lineage>
</organism>
<dbReference type="EMBL" id="NOVD01000003">
    <property type="protein sequence ID" value="PCK28211.1"/>
    <property type="molecule type" value="Genomic_DNA"/>
</dbReference>
<reference evidence="2 3" key="1">
    <citation type="submission" date="2017-07" db="EMBL/GenBank/DDBJ databases">
        <title>Draft sequence of Rhodococcus enclensis 23b-28.</title>
        <authorList>
            <person name="Besaury L."/>
            <person name="Sancelme M."/>
            <person name="Amato P."/>
            <person name="Lallement A."/>
            <person name="Delort A.-M."/>
        </authorList>
    </citation>
    <scope>NUCLEOTIDE SEQUENCE [LARGE SCALE GENOMIC DNA]</scope>
    <source>
        <strain evidence="2 3">23b-28</strain>
    </source>
</reference>
<accession>A0A2A5JGW7</accession>
<evidence type="ECO:0000259" key="1">
    <source>
        <dbReference type="PROSITE" id="PS51384"/>
    </source>
</evidence>
<protein>
    <submittedName>
        <fullName evidence="2">NADPH-dependent ferric siderophore reductase</fullName>
    </submittedName>
</protein>